<protein>
    <submittedName>
        <fullName evidence="1">Uncharacterized protein</fullName>
    </submittedName>
</protein>
<evidence type="ECO:0000313" key="2">
    <source>
        <dbReference type="Proteomes" id="UP001596242"/>
    </source>
</evidence>
<dbReference type="Proteomes" id="UP001596242">
    <property type="component" value="Unassembled WGS sequence"/>
</dbReference>
<accession>A0ABW1M8V4</accession>
<organism evidence="1 2">
    <name type="scientific">Streptomyces pratens</name>
    <dbReference type="NCBI Taxonomy" id="887456"/>
    <lineage>
        <taxon>Bacteria</taxon>
        <taxon>Bacillati</taxon>
        <taxon>Actinomycetota</taxon>
        <taxon>Actinomycetes</taxon>
        <taxon>Kitasatosporales</taxon>
        <taxon>Streptomycetaceae</taxon>
        <taxon>Streptomyces</taxon>
    </lineage>
</organism>
<dbReference type="RefSeq" id="WP_386405720.1">
    <property type="nucleotide sequence ID" value="NZ_JBHSPT010000108.1"/>
</dbReference>
<comment type="caution">
    <text evidence="1">The sequence shown here is derived from an EMBL/GenBank/DDBJ whole genome shotgun (WGS) entry which is preliminary data.</text>
</comment>
<gene>
    <name evidence="1" type="ORF">ACFP50_33615</name>
</gene>
<dbReference type="EMBL" id="JBHSPT010000108">
    <property type="protein sequence ID" value="MFC6060159.1"/>
    <property type="molecule type" value="Genomic_DNA"/>
</dbReference>
<keyword evidence="2" id="KW-1185">Reference proteome</keyword>
<reference evidence="2" key="1">
    <citation type="journal article" date="2019" name="Int. J. Syst. Evol. Microbiol.">
        <title>The Global Catalogue of Microorganisms (GCM) 10K type strain sequencing project: providing services to taxonomists for standard genome sequencing and annotation.</title>
        <authorList>
            <consortium name="The Broad Institute Genomics Platform"/>
            <consortium name="The Broad Institute Genome Sequencing Center for Infectious Disease"/>
            <person name="Wu L."/>
            <person name="Ma J."/>
        </authorList>
    </citation>
    <scope>NUCLEOTIDE SEQUENCE [LARGE SCALE GENOMIC DNA]</scope>
    <source>
        <strain evidence="2">JCM 12763</strain>
    </source>
</reference>
<name>A0ABW1M8V4_9ACTN</name>
<proteinExistence type="predicted"/>
<evidence type="ECO:0000313" key="1">
    <source>
        <dbReference type="EMBL" id="MFC6060159.1"/>
    </source>
</evidence>
<sequence length="53" mass="5493">MSKMNADDVAHAAAVSGLPAELAELLAGATREELTENAKRVAASLGFKPKGQR</sequence>